<dbReference type="EMBL" id="AKWM02000040">
    <property type="protein sequence ID" value="EKS00084.1"/>
    <property type="molecule type" value="Genomic_DNA"/>
</dbReference>
<sequence>MNTGKFSLSRSFNESKTLRKTKQMKNSVNRTHECIFFEKEQDKS</sequence>
<reference evidence="1 2" key="1">
    <citation type="journal article" date="2014" name="Int. J. Syst. Evol. Microbiol.">
        <title>Leptospira mayottensis sp. nov., a pathogenic species of the genus Leptospira isolated from humans.</title>
        <authorList>
            <person name="Bourhy P."/>
            <person name="Collet L."/>
            <person name="Brisse S."/>
            <person name="Picardeau M."/>
        </authorList>
    </citation>
    <scope>NUCLEOTIDE SEQUENCE [LARGE SCALE GENOMIC DNA]</scope>
    <source>
        <strain evidence="1 2">200901122</strain>
    </source>
</reference>
<evidence type="ECO:0000313" key="1">
    <source>
        <dbReference type="EMBL" id="EKS00084.1"/>
    </source>
</evidence>
<dbReference type="Proteomes" id="UP000001343">
    <property type="component" value="Unassembled WGS sequence"/>
</dbReference>
<protein>
    <submittedName>
        <fullName evidence="1">Uncharacterized protein</fullName>
    </submittedName>
</protein>
<name>A0AA87MMG6_9LEPT</name>
<proteinExistence type="predicted"/>
<evidence type="ECO:0000313" key="2">
    <source>
        <dbReference type="Proteomes" id="UP000001343"/>
    </source>
</evidence>
<accession>A0AA87MMG6</accession>
<organism evidence="1 2">
    <name type="scientific">Leptospira mayottensis 200901122</name>
    <dbReference type="NCBI Taxonomy" id="1193010"/>
    <lineage>
        <taxon>Bacteria</taxon>
        <taxon>Pseudomonadati</taxon>
        <taxon>Spirochaetota</taxon>
        <taxon>Spirochaetia</taxon>
        <taxon>Leptospirales</taxon>
        <taxon>Leptospiraceae</taxon>
        <taxon>Leptospira</taxon>
    </lineage>
</organism>
<gene>
    <name evidence="1" type="ORF">LEP1GSC125_3506</name>
</gene>
<dbReference type="AlphaFoldDB" id="A0AA87MMG6"/>
<comment type="caution">
    <text evidence="1">The sequence shown here is derived from an EMBL/GenBank/DDBJ whole genome shotgun (WGS) entry which is preliminary data.</text>
</comment>